<evidence type="ECO:0000313" key="12">
    <source>
        <dbReference type="Proteomes" id="UP000320338"/>
    </source>
</evidence>
<evidence type="ECO:0000256" key="5">
    <source>
        <dbReference type="ARBA" id="ARBA00022927"/>
    </source>
</evidence>
<evidence type="ECO:0000256" key="6">
    <source>
        <dbReference type="ARBA" id="ARBA00022989"/>
    </source>
</evidence>
<dbReference type="NCBIfam" id="TIGR01410">
    <property type="entry name" value="tatB"/>
    <property type="match status" value="1"/>
</dbReference>
<evidence type="ECO:0000256" key="3">
    <source>
        <dbReference type="ARBA" id="ARBA00022475"/>
    </source>
</evidence>
<keyword evidence="8 9" id="KW-0472">Membrane</keyword>
<dbReference type="InterPro" id="IPR003369">
    <property type="entry name" value="TatA/B/E"/>
</dbReference>
<keyword evidence="2 9" id="KW-0813">Transport</keyword>
<proteinExistence type="inferred from homology"/>
<dbReference type="Gene3D" id="1.20.5.3310">
    <property type="match status" value="1"/>
</dbReference>
<reference evidence="11 12" key="1">
    <citation type="submission" date="2019-06" db="EMBL/GenBank/DDBJ databases">
        <title>Whole genome shotgun sequence of Pseudonocardia hydrocarbonoxydans NBRC 14498.</title>
        <authorList>
            <person name="Hosoyama A."/>
            <person name="Uohara A."/>
            <person name="Ohji S."/>
            <person name="Ichikawa N."/>
        </authorList>
    </citation>
    <scope>NUCLEOTIDE SEQUENCE [LARGE SCALE GENOMIC DNA]</scope>
    <source>
        <strain evidence="11 12">NBRC 14498</strain>
    </source>
</reference>
<name>A0A4Y3WU11_9PSEU</name>
<keyword evidence="5 9" id="KW-0653">Protein transport</keyword>
<sequence>MFDSVGWGEIMVLVVAGLFILGPERLPAAAAWLGGAIRQVKEYATGARDQLKGELGPEFDELRKPLEELRGLRNFNPKTAATRALFDDGPAVKPNGFAPRNGMAASTPYLSKQNGGAAPAAPTAPEPHPATGPAPETLAKNERPPLDPDAT</sequence>
<feature type="compositionally biased region" description="Basic and acidic residues" evidence="10">
    <location>
        <begin position="139"/>
        <end position="151"/>
    </location>
</feature>
<dbReference type="Pfam" id="PF02416">
    <property type="entry name" value="TatA_B_E"/>
    <property type="match status" value="1"/>
</dbReference>
<gene>
    <name evidence="9 11" type="primary">tatB</name>
    <name evidence="11" type="ORF">PHY01_42910</name>
</gene>
<dbReference type="GO" id="GO:0033281">
    <property type="term" value="C:TAT protein transport complex"/>
    <property type="evidence" value="ECO:0007669"/>
    <property type="project" value="UniProtKB-UniRule"/>
</dbReference>
<evidence type="ECO:0000256" key="7">
    <source>
        <dbReference type="ARBA" id="ARBA00023010"/>
    </source>
</evidence>
<dbReference type="RefSeq" id="WP_141281095.1">
    <property type="nucleotide sequence ID" value="NZ_BAAARZ010000035.1"/>
</dbReference>
<dbReference type="HAMAP" id="MF_00237">
    <property type="entry name" value="TatB"/>
    <property type="match status" value="1"/>
</dbReference>
<evidence type="ECO:0000256" key="2">
    <source>
        <dbReference type="ARBA" id="ARBA00022448"/>
    </source>
</evidence>
<keyword evidence="7 9" id="KW-0811">Translocation</keyword>
<dbReference type="OrthoDB" id="3267321at2"/>
<feature type="region of interest" description="Disordered" evidence="10">
    <location>
        <begin position="85"/>
        <end position="151"/>
    </location>
</feature>
<feature type="compositionally biased region" description="Pro residues" evidence="10">
    <location>
        <begin position="122"/>
        <end position="132"/>
    </location>
</feature>
<dbReference type="GO" id="GO:0008320">
    <property type="term" value="F:protein transmembrane transporter activity"/>
    <property type="evidence" value="ECO:0007669"/>
    <property type="project" value="UniProtKB-UniRule"/>
</dbReference>
<keyword evidence="4 9" id="KW-0812">Transmembrane</keyword>
<comment type="function">
    <text evidence="9">Part of the twin-arginine translocation (Tat) system that transports large folded proteins containing a characteristic twin-arginine motif in their signal peptide across membranes. Together with TatC, TatB is part of a receptor directly interacting with Tat signal peptides. TatB may form an oligomeric binding site that transiently accommodates folded Tat precursor proteins before their translocation.</text>
</comment>
<accession>A0A4Y3WU11</accession>
<evidence type="ECO:0000256" key="10">
    <source>
        <dbReference type="SAM" id="MobiDB-lite"/>
    </source>
</evidence>
<keyword evidence="3 9" id="KW-1003">Cell membrane</keyword>
<comment type="subunit">
    <text evidence="9">The Tat system comprises two distinct complexes: a TatABC complex, containing multiple copies of TatA, TatB and TatC subunits, and a separate TatA complex, containing only TatA subunits. Substrates initially bind to the TatABC complex, which probably triggers association of the separate TatA complex to form the active translocon.</text>
</comment>
<comment type="subcellular location">
    <subcellularLocation>
        <location evidence="9">Cell membrane</location>
        <topology evidence="9">Single-pass membrane protein</topology>
    </subcellularLocation>
    <subcellularLocation>
        <location evidence="1">Membrane</location>
        <topology evidence="1">Single-pass membrane protein</topology>
    </subcellularLocation>
</comment>
<dbReference type="AlphaFoldDB" id="A0A4Y3WU11"/>
<comment type="similarity">
    <text evidence="9">Belongs to the TatB family.</text>
</comment>
<dbReference type="InterPro" id="IPR018448">
    <property type="entry name" value="TatB"/>
</dbReference>
<evidence type="ECO:0000256" key="8">
    <source>
        <dbReference type="ARBA" id="ARBA00023136"/>
    </source>
</evidence>
<evidence type="ECO:0000256" key="1">
    <source>
        <dbReference type="ARBA" id="ARBA00004167"/>
    </source>
</evidence>
<keyword evidence="6 9" id="KW-1133">Transmembrane helix</keyword>
<dbReference type="PRINTS" id="PR01506">
    <property type="entry name" value="TATBPROTEIN"/>
</dbReference>
<dbReference type="EMBL" id="BJNG01000038">
    <property type="protein sequence ID" value="GEC22008.1"/>
    <property type="molecule type" value="Genomic_DNA"/>
</dbReference>
<dbReference type="GO" id="GO:0043953">
    <property type="term" value="P:protein transport by the Tat complex"/>
    <property type="evidence" value="ECO:0007669"/>
    <property type="project" value="UniProtKB-UniRule"/>
</dbReference>
<dbReference type="Proteomes" id="UP000320338">
    <property type="component" value="Unassembled WGS sequence"/>
</dbReference>
<evidence type="ECO:0000256" key="4">
    <source>
        <dbReference type="ARBA" id="ARBA00022692"/>
    </source>
</evidence>
<comment type="caution">
    <text evidence="11">The sequence shown here is derived from an EMBL/GenBank/DDBJ whole genome shotgun (WGS) entry which is preliminary data.</text>
</comment>
<organism evidence="11 12">
    <name type="scientific">Pseudonocardia hydrocarbonoxydans</name>
    <dbReference type="NCBI Taxonomy" id="76726"/>
    <lineage>
        <taxon>Bacteria</taxon>
        <taxon>Bacillati</taxon>
        <taxon>Actinomycetota</taxon>
        <taxon>Actinomycetes</taxon>
        <taxon>Pseudonocardiales</taxon>
        <taxon>Pseudonocardiaceae</taxon>
        <taxon>Pseudonocardia</taxon>
    </lineage>
</organism>
<protein>
    <recommendedName>
        <fullName evidence="9">Sec-independent protein translocase protein TatB</fullName>
    </recommendedName>
</protein>
<evidence type="ECO:0000256" key="9">
    <source>
        <dbReference type="HAMAP-Rule" id="MF_00237"/>
    </source>
</evidence>
<evidence type="ECO:0000313" key="11">
    <source>
        <dbReference type="EMBL" id="GEC22008.1"/>
    </source>
</evidence>
<keyword evidence="12" id="KW-1185">Reference proteome</keyword>